<feature type="domain" description="FMN hydroxy acid dehydrogenase" evidence="16">
    <location>
        <begin position="16"/>
        <end position="380"/>
    </location>
</feature>
<proteinExistence type="inferred from homology"/>
<dbReference type="PROSITE" id="PS51349">
    <property type="entry name" value="FMN_HYDROXY_ACID_DH_2"/>
    <property type="match status" value="1"/>
</dbReference>
<dbReference type="EC" id="1.1.3.15" evidence="3"/>
<dbReference type="PIRSF" id="PIRSF000138">
    <property type="entry name" value="Al-hdrx_acd_dh"/>
    <property type="match status" value="1"/>
</dbReference>
<dbReference type="AlphaFoldDB" id="A0A917Y029"/>
<evidence type="ECO:0000256" key="13">
    <source>
        <dbReference type="ARBA" id="ARBA00079803"/>
    </source>
</evidence>
<keyword evidence="18" id="KW-1185">Reference proteome</keyword>
<dbReference type="PROSITE" id="PS00557">
    <property type="entry name" value="FMN_HYDROXY_ACID_DH_1"/>
    <property type="match status" value="1"/>
</dbReference>
<feature type="binding site" evidence="15">
    <location>
        <position position="42"/>
    </location>
    <ligand>
        <name>glyoxylate</name>
        <dbReference type="ChEBI" id="CHEBI:36655"/>
    </ligand>
</feature>
<evidence type="ECO:0000256" key="15">
    <source>
        <dbReference type="PIRSR" id="PIRSR000138-2"/>
    </source>
</evidence>
<comment type="catalytic activity">
    <reaction evidence="10">
        <text>mandelate + O2 = phenylglyoxylate + H2O2</text>
        <dbReference type="Rhea" id="RHEA:68968"/>
        <dbReference type="ChEBI" id="CHEBI:15379"/>
        <dbReference type="ChEBI" id="CHEBI:16240"/>
        <dbReference type="ChEBI" id="CHEBI:25147"/>
        <dbReference type="ChEBI" id="CHEBI:36656"/>
    </reaction>
</comment>
<dbReference type="InterPro" id="IPR037396">
    <property type="entry name" value="FMN_HAD"/>
</dbReference>
<evidence type="ECO:0000256" key="14">
    <source>
        <dbReference type="PIRSR" id="PIRSR000138-1"/>
    </source>
</evidence>
<feature type="binding site" evidence="15">
    <location>
        <position position="277"/>
    </location>
    <ligand>
        <name>glyoxylate</name>
        <dbReference type="ChEBI" id="CHEBI:36655"/>
    </ligand>
</feature>
<evidence type="ECO:0000256" key="1">
    <source>
        <dbReference type="ARBA" id="ARBA00000616"/>
    </source>
</evidence>
<dbReference type="Proteomes" id="UP000624041">
    <property type="component" value="Unassembled WGS sequence"/>
</dbReference>
<feature type="binding site" evidence="15">
    <location>
        <position position="275"/>
    </location>
    <ligand>
        <name>FMN</name>
        <dbReference type="ChEBI" id="CHEBI:58210"/>
    </ligand>
</feature>
<evidence type="ECO:0000256" key="11">
    <source>
        <dbReference type="ARBA" id="ARBA00050773"/>
    </source>
</evidence>
<dbReference type="InterPro" id="IPR008259">
    <property type="entry name" value="FMN_hydac_DH_AS"/>
</dbReference>
<comment type="catalytic activity">
    <reaction evidence="11">
        <text>2-hydroxyoctadecanoate + O2 = 2-oxooctadecanoate + H2O2</text>
        <dbReference type="Rhea" id="RHEA:68964"/>
        <dbReference type="ChEBI" id="CHEBI:15379"/>
        <dbReference type="ChEBI" id="CHEBI:16240"/>
        <dbReference type="ChEBI" id="CHEBI:17162"/>
        <dbReference type="ChEBI" id="CHEBI:76724"/>
    </reaction>
</comment>
<evidence type="ECO:0000256" key="9">
    <source>
        <dbReference type="ARBA" id="ARBA00048754"/>
    </source>
</evidence>
<dbReference type="SUPFAM" id="SSF51395">
    <property type="entry name" value="FMN-linked oxidoreductases"/>
    <property type="match status" value="1"/>
</dbReference>
<keyword evidence="4 15" id="KW-0285">Flavoprotein</keyword>
<feature type="active site" description="Proton acceptor" evidence="14">
    <location>
        <position position="277"/>
    </location>
</feature>
<dbReference type="GO" id="GO:0010181">
    <property type="term" value="F:FMN binding"/>
    <property type="evidence" value="ECO:0007669"/>
    <property type="project" value="InterPro"/>
</dbReference>
<keyword evidence="5 15" id="KW-0288">FMN</keyword>
<evidence type="ECO:0000256" key="2">
    <source>
        <dbReference type="ARBA" id="ARBA00001917"/>
    </source>
</evidence>
<dbReference type="PANTHER" id="PTHR10578:SF143">
    <property type="entry name" value="FMN-DEPENDENT ALPHA-HYDROXY ACID DEHYDROGENASE PB1A11.03"/>
    <property type="match status" value="1"/>
</dbReference>
<evidence type="ECO:0000313" key="18">
    <source>
        <dbReference type="Proteomes" id="UP000624041"/>
    </source>
</evidence>
<evidence type="ECO:0000256" key="6">
    <source>
        <dbReference type="ARBA" id="ARBA00023002"/>
    </source>
</evidence>
<feature type="binding site" evidence="15">
    <location>
        <position position="148"/>
    </location>
    <ligand>
        <name>glyoxylate</name>
        <dbReference type="ChEBI" id="CHEBI:36655"/>
    </ligand>
</feature>
<keyword evidence="6" id="KW-0560">Oxidoreductase</keyword>
<accession>A0A917Y029</accession>
<dbReference type="Gene3D" id="3.20.20.70">
    <property type="entry name" value="Aldolase class I"/>
    <property type="match status" value="1"/>
</dbReference>
<feature type="binding site" evidence="15">
    <location>
        <begin position="331"/>
        <end position="332"/>
    </location>
    <ligand>
        <name>FMN</name>
        <dbReference type="ChEBI" id="CHEBI:58210"/>
    </ligand>
</feature>
<feature type="binding site" evidence="15">
    <location>
        <begin position="95"/>
        <end position="97"/>
    </location>
    <ligand>
        <name>FMN</name>
        <dbReference type="ChEBI" id="CHEBI:58210"/>
    </ligand>
</feature>
<feature type="binding site" evidence="15">
    <location>
        <position position="146"/>
    </location>
    <ligand>
        <name>FMN</name>
        <dbReference type="ChEBI" id="CHEBI:58210"/>
    </ligand>
</feature>
<comment type="caution">
    <text evidence="17">The sequence shown here is derived from an EMBL/GenBank/DDBJ whole genome shotgun (WGS) entry which is preliminary data.</text>
</comment>
<feature type="binding site" evidence="15">
    <location>
        <position position="253"/>
    </location>
    <ligand>
        <name>FMN</name>
        <dbReference type="ChEBI" id="CHEBI:58210"/>
    </ligand>
</feature>
<evidence type="ECO:0000256" key="4">
    <source>
        <dbReference type="ARBA" id="ARBA00022630"/>
    </source>
</evidence>
<evidence type="ECO:0000256" key="3">
    <source>
        <dbReference type="ARBA" id="ARBA00013087"/>
    </source>
</evidence>
<dbReference type="RefSeq" id="WP_229782710.1">
    <property type="nucleotide sequence ID" value="NZ_BMOS01000019.1"/>
</dbReference>
<dbReference type="InterPro" id="IPR013785">
    <property type="entry name" value="Aldolase_TIM"/>
</dbReference>
<reference evidence="17" key="2">
    <citation type="submission" date="2020-09" db="EMBL/GenBank/DDBJ databases">
        <authorList>
            <person name="Sun Q."/>
            <person name="Ohkuma M."/>
        </authorList>
    </citation>
    <scope>NUCLEOTIDE SEQUENCE</scope>
    <source>
        <strain evidence="17">JCM 17251</strain>
    </source>
</reference>
<dbReference type="GO" id="GO:0003973">
    <property type="term" value="F:(S)-2-hydroxy-acid oxidase activity"/>
    <property type="evidence" value="ECO:0007669"/>
    <property type="project" value="UniProtKB-EC"/>
</dbReference>
<dbReference type="FunFam" id="3.20.20.70:FF:000029">
    <property type="entry name" value="L-lactate dehydrogenase"/>
    <property type="match status" value="1"/>
</dbReference>
<evidence type="ECO:0000256" key="10">
    <source>
        <dbReference type="ARBA" id="ARBA00050549"/>
    </source>
</evidence>
<dbReference type="PANTHER" id="PTHR10578">
    <property type="entry name" value="S -2-HYDROXY-ACID OXIDASE-RELATED"/>
    <property type="match status" value="1"/>
</dbReference>
<dbReference type="InterPro" id="IPR012133">
    <property type="entry name" value="Alpha-hydoxy_acid_DH_FMN"/>
</dbReference>
<protein>
    <recommendedName>
        <fullName evidence="8">L-lactate oxidase</fullName>
        <ecNumber evidence="3">1.1.3.15</ecNumber>
    </recommendedName>
    <alternativeName>
        <fullName evidence="13">(S)-2-hydroxy-acid oxidase</fullName>
    </alternativeName>
</protein>
<dbReference type="EMBL" id="BMOS01000019">
    <property type="protein sequence ID" value="GGN61092.1"/>
    <property type="molecule type" value="Genomic_DNA"/>
</dbReference>
<comment type="cofactor">
    <cofactor evidence="2">
        <name>FMN</name>
        <dbReference type="ChEBI" id="CHEBI:58210"/>
    </cofactor>
</comment>
<feature type="binding site" evidence="15">
    <location>
        <position position="124"/>
    </location>
    <ligand>
        <name>FMN</name>
        <dbReference type="ChEBI" id="CHEBI:58210"/>
    </ligand>
</feature>
<organism evidence="17 18">
    <name type="scientific">Oceanobacillus indicireducens</name>
    <dbReference type="NCBI Taxonomy" id="1004261"/>
    <lineage>
        <taxon>Bacteria</taxon>
        <taxon>Bacillati</taxon>
        <taxon>Bacillota</taxon>
        <taxon>Bacilli</taxon>
        <taxon>Bacillales</taxon>
        <taxon>Bacillaceae</taxon>
        <taxon>Oceanobacillus</taxon>
    </lineage>
</organism>
<reference evidence="17" key="1">
    <citation type="journal article" date="2014" name="Int. J. Syst. Evol. Microbiol.">
        <title>Complete genome sequence of Corynebacterium casei LMG S-19264T (=DSM 44701T), isolated from a smear-ripened cheese.</title>
        <authorList>
            <consortium name="US DOE Joint Genome Institute (JGI-PGF)"/>
            <person name="Walter F."/>
            <person name="Albersmeier A."/>
            <person name="Kalinowski J."/>
            <person name="Ruckert C."/>
        </authorList>
    </citation>
    <scope>NUCLEOTIDE SEQUENCE</scope>
    <source>
        <strain evidence="17">JCM 17251</strain>
    </source>
</reference>
<feature type="binding site" evidence="15">
    <location>
        <begin position="308"/>
        <end position="312"/>
    </location>
    <ligand>
        <name>FMN</name>
        <dbReference type="ChEBI" id="CHEBI:58210"/>
    </ligand>
</feature>
<feature type="binding site" evidence="15">
    <location>
        <position position="280"/>
    </location>
    <ligand>
        <name>glyoxylate</name>
        <dbReference type="ChEBI" id="CHEBI:36655"/>
    </ligand>
</feature>
<comment type="catalytic activity">
    <reaction evidence="1">
        <text>a (2S)-2-hydroxycarboxylate + O2 = a 2-oxocarboxylate + H2O2</text>
        <dbReference type="Rhea" id="RHEA:16789"/>
        <dbReference type="ChEBI" id="CHEBI:15379"/>
        <dbReference type="ChEBI" id="CHEBI:16240"/>
        <dbReference type="ChEBI" id="CHEBI:35179"/>
        <dbReference type="ChEBI" id="CHEBI:58123"/>
        <dbReference type="EC" id="1.1.3.15"/>
    </reaction>
</comment>
<evidence type="ECO:0000256" key="7">
    <source>
        <dbReference type="ARBA" id="ARBA00024042"/>
    </source>
</evidence>
<feature type="binding site" evidence="15">
    <location>
        <position position="183"/>
    </location>
    <ligand>
        <name>glyoxylate</name>
        <dbReference type="ChEBI" id="CHEBI:36655"/>
    </ligand>
</feature>
<evidence type="ECO:0000256" key="5">
    <source>
        <dbReference type="ARBA" id="ARBA00022643"/>
    </source>
</evidence>
<sequence>MTTTKPKDAFITNLETTETFPFRVEELEAKAKEKMSKNAFGYTRSGGGGEETLRKNTASFEKYSILPQYLNDVSNVDTSIELFGHTYRHPFLLAPIGMLKTTHEEAELAVAKAAAKLDVPYIQSTVSSYAIEEVAEVSEGSPKWFQLYWSNNENISFNMVKRAEEAGYQAIVLTIDTTMFGWREEDMTNRFSPLKAGYGKANYITDSAFLSTLKQDDEASVVEEILQNIYHPKLSWKHVAELKKRTSLPVLLKGILHPTDARLAIENGVDGIIVSNHGGRQLDGVISSIDALPAVVEEVGGEVPILIDSGIRRGADVVKALALGADAVLLGRPYAYGLALAGQAGVEKVLTNFMQQTRSSLALAGASSVKAARNIHILKD</sequence>
<comment type="similarity">
    <text evidence="7">Belongs to the FMN-dependent alpha-hydroxy acid dehydrogenase family.</text>
</comment>
<evidence type="ECO:0000313" key="17">
    <source>
        <dbReference type="EMBL" id="GGN61092.1"/>
    </source>
</evidence>
<dbReference type="InterPro" id="IPR000262">
    <property type="entry name" value="FMN-dep_DH"/>
</dbReference>
<comment type="catalytic activity">
    <reaction evidence="9">
        <text>(S)-lactate + O2 = pyruvate + H2O2</text>
        <dbReference type="Rhea" id="RHEA:55868"/>
        <dbReference type="ChEBI" id="CHEBI:15361"/>
        <dbReference type="ChEBI" id="CHEBI:15379"/>
        <dbReference type="ChEBI" id="CHEBI:16240"/>
        <dbReference type="ChEBI" id="CHEBI:16651"/>
    </reaction>
    <physiologicalReaction direction="left-to-right" evidence="9">
        <dbReference type="Rhea" id="RHEA:55869"/>
    </physiologicalReaction>
</comment>
<evidence type="ECO:0000256" key="12">
    <source>
        <dbReference type="ARBA" id="ARBA00052949"/>
    </source>
</evidence>
<feature type="binding site" evidence="15">
    <location>
        <position position="174"/>
    </location>
    <ligand>
        <name>FMN</name>
        <dbReference type="ChEBI" id="CHEBI:58210"/>
    </ligand>
</feature>
<evidence type="ECO:0000256" key="8">
    <source>
        <dbReference type="ARBA" id="ARBA00029513"/>
    </source>
</evidence>
<gene>
    <name evidence="17" type="ORF">GCM10007971_25800</name>
</gene>
<dbReference type="Pfam" id="PF01070">
    <property type="entry name" value="FMN_dh"/>
    <property type="match status" value="1"/>
</dbReference>
<name>A0A917Y029_9BACI</name>
<comment type="catalytic activity">
    <reaction evidence="12">
        <text>2-hydroxyoctanoate + O2 = 2-oxooctanoate + H2O2</text>
        <dbReference type="Rhea" id="RHEA:67940"/>
        <dbReference type="ChEBI" id="CHEBI:15379"/>
        <dbReference type="ChEBI" id="CHEBI:16240"/>
        <dbReference type="ChEBI" id="CHEBI:133514"/>
        <dbReference type="ChEBI" id="CHEBI:176689"/>
    </reaction>
</comment>
<evidence type="ECO:0000259" key="16">
    <source>
        <dbReference type="PROSITE" id="PS51349"/>
    </source>
</evidence>